<dbReference type="EMBL" id="BGZK01000375">
    <property type="protein sequence ID" value="GBP40031.1"/>
    <property type="molecule type" value="Genomic_DNA"/>
</dbReference>
<organism evidence="2 3">
    <name type="scientific">Eumeta variegata</name>
    <name type="common">Bagworm moth</name>
    <name type="synonym">Eumeta japonica</name>
    <dbReference type="NCBI Taxonomy" id="151549"/>
    <lineage>
        <taxon>Eukaryota</taxon>
        <taxon>Metazoa</taxon>
        <taxon>Ecdysozoa</taxon>
        <taxon>Arthropoda</taxon>
        <taxon>Hexapoda</taxon>
        <taxon>Insecta</taxon>
        <taxon>Pterygota</taxon>
        <taxon>Neoptera</taxon>
        <taxon>Endopterygota</taxon>
        <taxon>Lepidoptera</taxon>
        <taxon>Glossata</taxon>
        <taxon>Ditrysia</taxon>
        <taxon>Tineoidea</taxon>
        <taxon>Psychidae</taxon>
        <taxon>Oiketicinae</taxon>
        <taxon>Eumeta</taxon>
    </lineage>
</organism>
<reference evidence="2 3" key="1">
    <citation type="journal article" date="2019" name="Commun. Biol.">
        <title>The bagworm genome reveals a unique fibroin gene that provides high tensile strength.</title>
        <authorList>
            <person name="Kono N."/>
            <person name="Nakamura H."/>
            <person name="Ohtoshi R."/>
            <person name="Tomita M."/>
            <person name="Numata K."/>
            <person name="Arakawa K."/>
        </authorList>
    </citation>
    <scope>NUCLEOTIDE SEQUENCE [LARGE SCALE GENOMIC DNA]</scope>
</reference>
<proteinExistence type="predicted"/>
<comment type="caution">
    <text evidence="2">The sequence shown here is derived from an EMBL/GenBank/DDBJ whole genome shotgun (WGS) entry which is preliminary data.</text>
</comment>
<accession>A0A4C1VMY3</accession>
<evidence type="ECO:0000256" key="1">
    <source>
        <dbReference type="SAM" id="MobiDB-lite"/>
    </source>
</evidence>
<keyword evidence="2" id="KW-0548">Nucleotidyltransferase</keyword>
<dbReference type="Proteomes" id="UP000299102">
    <property type="component" value="Unassembled WGS sequence"/>
</dbReference>
<gene>
    <name evidence="2" type="ORF">EVAR_19159_1</name>
</gene>
<keyword evidence="2" id="KW-0695">RNA-directed DNA polymerase</keyword>
<dbReference type="AlphaFoldDB" id="A0A4C1VMY3"/>
<keyword evidence="3" id="KW-1185">Reference proteome</keyword>
<dbReference type="GO" id="GO:0003964">
    <property type="term" value="F:RNA-directed DNA polymerase activity"/>
    <property type="evidence" value="ECO:0007669"/>
    <property type="project" value="UniProtKB-KW"/>
</dbReference>
<keyword evidence="2" id="KW-0808">Transferase</keyword>
<evidence type="ECO:0000313" key="2">
    <source>
        <dbReference type="EMBL" id="GBP40031.1"/>
    </source>
</evidence>
<name>A0A4C1VMY3_EUMVA</name>
<dbReference type="OrthoDB" id="412981at2759"/>
<evidence type="ECO:0000313" key="3">
    <source>
        <dbReference type="Proteomes" id="UP000299102"/>
    </source>
</evidence>
<feature type="compositionally biased region" description="Basic and acidic residues" evidence="1">
    <location>
        <begin position="154"/>
        <end position="167"/>
    </location>
</feature>
<sequence>MPPKLRIRGQEWQTGVKYLGVMIDRSMRMATQVEHAIHQSRFARSILRPVLQSHLPLQAKMVLYKGYICSRLTYTAPAWYALCSTSQRKRIQAQQNIALRMMVGAGQYVLNEVIARDLCIEIVKEFIQHIARRMYDIADLGPHEFLWNITPMHERSPSDRPLPRELLKTPPLKSKNTL</sequence>
<feature type="region of interest" description="Disordered" evidence="1">
    <location>
        <begin position="154"/>
        <end position="178"/>
    </location>
</feature>
<protein>
    <submittedName>
        <fullName evidence="2">Probable RNA-directed DNA polymerase from transposon X-element</fullName>
    </submittedName>
</protein>
<dbReference type="STRING" id="151549.A0A4C1VMY3"/>